<sequence length="25" mass="2911">MDKGERDKLLFKAEQDELNSNMVEA</sequence>
<protein>
    <submittedName>
        <fullName evidence="1">Uncharacterized protein</fullName>
    </submittedName>
</protein>
<reference evidence="1" key="1">
    <citation type="submission" date="2018-05" db="EMBL/GenBank/DDBJ databases">
        <authorList>
            <person name="Lanie J.A."/>
            <person name="Ng W.-L."/>
            <person name="Kazmierczak K.M."/>
            <person name="Andrzejewski T.M."/>
            <person name="Davidsen T.M."/>
            <person name="Wayne K.J."/>
            <person name="Tettelin H."/>
            <person name="Glass J.I."/>
            <person name="Rusch D."/>
            <person name="Podicherti R."/>
            <person name="Tsui H.-C.T."/>
            <person name="Winkler M.E."/>
        </authorList>
    </citation>
    <scope>NUCLEOTIDE SEQUENCE</scope>
</reference>
<feature type="non-terminal residue" evidence="1">
    <location>
        <position position="25"/>
    </location>
</feature>
<evidence type="ECO:0000313" key="1">
    <source>
        <dbReference type="EMBL" id="SVD29370.1"/>
    </source>
</evidence>
<organism evidence="1">
    <name type="scientific">marine metagenome</name>
    <dbReference type="NCBI Taxonomy" id="408172"/>
    <lineage>
        <taxon>unclassified sequences</taxon>
        <taxon>metagenomes</taxon>
        <taxon>ecological metagenomes</taxon>
    </lineage>
</organism>
<gene>
    <name evidence="1" type="ORF">METZ01_LOCUS382224</name>
</gene>
<dbReference type="EMBL" id="UINC01141559">
    <property type="protein sequence ID" value="SVD29370.1"/>
    <property type="molecule type" value="Genomic_DNA"/>
</dbReference>
<dbReference type="AlphaFoldDB" id="A0A382U531"/>
<name>A0A382U531_9ZZZZ</name>
<proteinExistence type="predicted"/>
<accession>A0A382U531</accession>